<sequence length="464" mass="53986">MRLKSSISVAILSIFLVGSLLLSLNTVNRRKSLNEERMFVTENDINLNYNYFQEYNTDESKVIKYLCSQNIILNKLPPMDSIPLKESSKTLKPGEIPSYVFQYAPLVHLYTEETYLPYNIEDYVKHFSLKDRKNNTYVDSLTLNQLSRITDRTSSDLFLTTKDFIEDGDDPDWLTGIKNIPDLSTGKIKDAPATLIVVDKGNGWVDAYWFYFYSFNLGPFVMGVGPYGNHYGDWEHSLTRFYQGIPVYIWMSAHGGGNAYHYEALEKFDGDNARPLIFSSRGTHANYAQIGRHSHDLPWGILSDFTDKGSLWDPAENYFGYTWDGKNITIIDSKSKNKVDYRELKINKDWLLFKGKWGDDKLPDWDPRQKWSIFEWKYIEGPTGPLTKNLQRLKLCQTKKWFHLWGNPCPAKNFLNDINQGQRDYGYGRCGNLFKWVKWRALRTILNYLTWNGGICLFMDRVFG</sequence>
<dbReference type="GO" id="GO:0000329">
    <property type="term" value="C:fungal-type vacuole membrane"/>
    <property type="evidence" value="ECO:0007669"/>
    <property type="project" value="TreeGrafter"/>
</dbReference>
<dbReference type="GO" id="GO:0006623">
    <property type="term" value="P:protein targeting to vacuole"/>
    <property type="evidence" value="ECO:0007669"/>
    <property type="project" value="TreeGrafter"/>
</dbReference>
<evidence type="ECO:0008006" key="3">
    <source>
        <dbReference type="Google" id="ProtNLM"/>
    </source>
</evidence>
<organism evidence="1 2">
    <name type="scientific">Wickerhamomyces mucosus</name>
    <dbReference type="NCBI Taxonomy" id="1378264"/>
    <lineage>
        <taxon>Eukaryota</taxon>
        <taxon>Fungi</taxon>
        <taxon>Dikarya</taxon>
        <taxon>Ascomycota</taxon>
        <taxon>Saccharomycotina</taxon>
        <taxon>Saccharomycetes</taxon>
        <taxon>Phaffomycetales</taxon>
        <taxon>Wickerhamomycetaceae</taxon>
        <taxon>Wickerhamomyces</taxon>
    </lineage>
</organism>
<reference evidence="1" key="1">
    <citation type="journal article" date="2021" name="Open Biol.">
        <title>Shared evolutionary footprints suggest mitochondrial oxidative damage underlies multiple complex I losses in fungi.</title>
        <authorList>
            <person name="Schikora-Tamarit M.A."/>
            <person name="Marcet-Houben M."/>
            <person name="Nosek J."/>
            <person name="Gabaldon T."/>
        </authorList>
    </citation>
    <scope>NUCLEOTIDE SEQUENCE</scope>
    <source>
        <strain evidence="1">CBS6341</strain>
    </source>
</reference>
<reference evidence="1" key="2">
    <citation type="submission" date="2021-01" db="EMBL/GenBank/DDBJ databases">
        <authorList>
            <person name="Schikora-Tamarit M.A."/>
        </authorList>
    </citation>
    <scope>NUCLEOTIDE SEQUENCE</scope>
    <source>
        <strain evidence="1">CBS6341</strain>
    </source>
</reference>
<accession>A0A9P8PRM4</accession>
<keyword evidence="2" id="KW-1185">Reference proteome</keyword>
<comment type="caution">
    <text evidence="1">The sequence shown here is derived from an EMBL/GenBank/DDBJ whole genome shotgun (WGS) entry which is preliminary data.</text>
</comment>
<dbReference type="PANTHER" id="PTHR48220">
    <property type="match status" value="1"/>
</dbReference>
<dbReference type="OrthoDB" id="188042at2759"/>
<evidence type="ECO:0000313" key="1">
    <source>
        <dbReference type="EMBL" id="KAH3676405.1"/>
    </source>
</evidence>
<protein>
    <recommendedName>
        <fullName evidence="3">Vacuolar protein sorting-associated protein 62</fullName>
    </recommendedName>
</protein>
<dbReference type="Pfam" id="PF06101">
    <property type="entry name" value="Vps62"/>
    <property type="match status" value="1"/>
</dbReference>
<dbReference type="PANTHER" id="PTHR48220:SF1">
    <property type="entry name" value="VACUOLAR PROTEIN SORTING-ASSOCIATED PROTEIN 62-RELATED"/>
    <property type="match status" value="1"/>
</dbReference>
<dbReference type="InterPro" id="IPR009291">
    <property type="entry name" value="Vps62"/>
</dbReference>
<proteinExistence type="predicted"/>
<dbReference type="AlphaFoldDB" id="A0A9P8PRM4"/>
<dbReference type="EMBL" id="JAEUBF010000637">
    <property type="protein sequence ID" value="KAH3676405.1"/>
    <property type="molecule type" value="Genomic_DNA"/>
</dbReference>
<evidence type="ECO:0000313" key="2">
    <source>
        <dbReference type="Proteomes" id="UP000769528"/>
    </source>
</evidence>
<gene>
    <name evidence="1" type="ORF">WICMUC_002036</name>
</gene>
<name>A0A9P8PRM4_9ASCO</name>
<dbReference type="InterPro" id="IPR053102">
    <property type="entry name" value="VPS_Associated"/>
</dbReference>
<dbReference type="Proteomes" id="UP000769528">
    <property type="component" value="Unassembled WGS sequence"/>
</dbReference>